<name>A0A1U7YY81_NELNU</name>
<dbReference type="PANTHER" id="PTHR13871">
    <property type="entry name" value="THIOREDOXIN"/>
    <property type="match status" value="1"/>
</dbReference>
<dbReference type="InterPro" id="IPR012336">
    <property type="entry name" value="Thioredoxin-like_fold"/>
</dbReference>
<reference evidence="10" key="1">
    <citation type="submission" date="2025-08" db="UniProtKB">
        <authorList>
            <consortium name="RefSeq"/>
        </authorList>
    </citation>
    <scope>IDENTIFICATION</scope>
</reference>
<dbReference type="GeneID" id="104587228"/>
<dbReference type="eggNOG" id="KOG2501">
    <property type="taxonomic scope" value="Eukaryota"/>
</dbReference>
<organism evidence="9 10">
    <name type="scientific">Nelumbo nucifera</name>
    <name type="common">Sacred lotus</name>
    <dbReference type="NCBI Taxonomy" id="4432"/>
    <lineage>
        <taxon>Eukaryota</taxon>
        <taxon>Viridiplantae</taxon>
        <taxon>Streptophyta</taxon>
        <taxon>Embryophyta</taxon>
        <taxon>Tracheophyta</taxon>
        <taxon>Spermatophyta</taxon>
        <taxon>Magnoliopsida</taxon>
        <taxon>Proteales</taxon>
        <taxon>Nelumbonaceae</taxon>
        <taxon>Nelumbo</taxon>
    </lineage>
</organism>
<dbReference type="InterPro" id="IPR036249">
    <property type="entry name" value="Thioredoxin-like_sf"/>
</dbReference>
<dbReference type="InterPro" id="IPR052259">
    <property type="entry name" value="Nucleoredoxin-like"/>
</dbReference>
<dbReference type="Proteomes" id="UP000189703">
    <property type="component" value="Unplaced"/>
</dbReference>
<dbReference type="GO" id="GO:0004791">
    <property type="term" value="F:thioredoxin-disulfide reductase (NADPH) activity"/>
    <property type="evidence" value="ECO:0007669"/>
    <property type="project" value="InterPro"/>
</dbReference>
<evidence type="ECO:0000313" key="9">
    <source>
        <dbReference type="Proteomes" id="UP000189703"/>
    </source>
</evidence>
<dbReference type="PROSITE" id="PS51352">
    <property type="entry name" value="THIOREDOXIN_2"/>
    <property type="match status" value="2"/>
</dbReference>
<dbReference type="CDD" id="cd03009">
    <property type="entry name" value="TryX_like_TryX_NRX"/>
    <property type="match status" value="2"/>
</dbReference>
<comment type="catalytic activity">
    <reaction evidence="7">
        <text>[protein]-dithiol + NADP(+) = [protein]-disulfide + NADPH + H(+)</text>
        <dbReference type="Rhea" id="RHEA:18753"/>
        <dbReference type="Rhea" id="RHEA-COMP:10593"/>
        <dbReference type="Rhea" id="RHEA-COMP:10594"/>
        <dbReference type="ChEBI" id="CHEBI:15378"/>
        <dbReference type="ChEBI" id="CHEBI:29950"/>
        <dbReference type="ChEBI" id="CHEBI:50058"/>
        <dbReference type="ChEBI" id="CHEBI:57783"/>
        <dbReference type="ChEBI" id="CHEBI:58349"/>
        <dbReference type="EC" id="1.8.1.8"/>
    </reaction>
</comment>
<dbReference type="KEGG" id="nnu:104587228"/>
<dbReference type="Gene3D" id="3.40.30.10">
    <property type="entry name" value="Glutaredoxin"/>
    <property type="match status" value="3"/>
</dbReference>
<keyword evidence="3" id="KW-0560">Oxidoreductase</keyword>
<dbReference type="PANTHER" id="PTHR13871:SF96">
    <property type="entry name" value="THIOREDOXIN DOMAIN-CONTAINING PROTEIN"/>
    <property type="match status" value="1"/>
</dbReference>
<evidence type="ECO:0000256" key="5">
    <source>
        <dbReference type="ARBA" id="ARBA00025782"/>
    </source>
</evidence>
<dbReference type="EC" id="1.8.1.8" evidence="1"/>
<accession>A0A1U7YY81</accession>
<evidence type="ECO:0000256" key="2">
    <source>
        <dbReference type="ARBA" id="ARBA00022737"/>
    </source>
</evidence>
<comment type="similarity">
    <text evidence="5">Belongs to the nucleoredoxin family.</text>
</comment>
<dbReference type="AlphaFoldDB" id="A0A1U7YY81"/>
<evidence type="ECO:0000256" key="4">
    <source>
        <dbReference type="ARBA" id="ARBA00023027"/>
    </source>
</evidence>
<gene>
    <name evidence="10" type="primary">LOC104587228</name>
</gene>
<keyword evidence="4" id="KW-0520">NAD</keyword>
<feature type="domain" description="Thioredoxin" evidence="8">
    <location>
        <begin position="318"/>
        <end position="485"/>
    </location>
</feature>
<feature type="domain" description="Thioredoxin" evidence="8">
    <location>
        <begin position="11"/>
        <end position="164"/>
    </location>
</feature>
<dbReference type="InParanoid" id="A0A1U7YY81"/>
<protein>
    <recommendedName>
        <fullName evidence="1">protein-disulfide reductase</fullName>
        <ecNumber evidence="1">1.8.1.8</ecNumber>
    </recommendedName>
</protein>
<sequence>MAKGDSHDLSSLLSTGERDFLVHNNGHQIKIDSLTGKTVGLYFSGSWCGPCRRFTPILAEVYQELSSKGDFEVVFVSSDRDDDSFGKYFSEMPWLAIPFADSGARQRLKELFQVRGIPNLVVLDGTGKVLSERAVQIVRDYGAEAYPFTPERIKLLKEEEEAAKQNQTLRSILASSSRDFVISNDGNKTPISELEGKMVGLYFSVGSHPACLEFTAKLVQIYRELKENGEAFEVVLISLGYEEESFRQDFESMPWFALPFKDKLCEKLIRYFELRALPTLVIVGPDGKTINSNVAELVEDHGILAYPFSPEKLEELAEIERAKREAQTLESILVSGDRDFVIGKGDAKVQVSQLVGKNILLYFSAHWCPPCRAFLPKLIEAYHEIKAKDDAFEVIFISSDRDQKSFDDFYSGMPWLALPYGDERKQSLSRWFKIEGIPTVIAIGPSGRTVTMDARALLMTHGAAAYPFTDEHVKQIEERLEAAKKDGWVCDGEVCRKA</sequence>
<evidence type="ECO:0000259" key="8">
    <source>
        <dbReference type="PROSITE" id="PS51352"/>
    </source>
</evidence>
<dbReference type="PROSITE" id="PS00194">
    <property type="entry name" value="THIOREDOXIN_1"/>
    <property type="match status" value="1"/>
</dbReference>
<dbReference type="SUPFAM" id="SSF52833">
    <property type="entry name" value="Thioredoxin-like"/>
    <property type="match status" value="3"/>
</dbReference>
<evidence type="ECO:0000256" key="1">
    <source>
        <dbReference type="ARBA" id="ARBA00012612"/>
    </source>
</evidence>
<dbReference type="OMA" id="DEHQDAF"/>
<dbReference type="Pfam" id="PF13905">
    <property type="entry name" value="Thioredoxin_8"/>
    <property type="match status" value="3"/>
</dbReference>
<dbReference type="OrthoDB" id="409136at2759"/>
<comment type="catalytic activity">
    <reaction evidence="6">
        <text>[protein]-dithiol + NAD(+) = [protein]-disulfide + NADH + H(+)</text>
        <dbReference type="Rhea" id="RHEA:18749"/>
        <dbReference type="Rhea" id="RHEA-COMP:10593"/>
        <dbReference type="Rhea" id="RHEA-COMP:10594"/>
        <dbReference type="ChEBI" id="CHEBI:15378"/>
        <dbReference type="ChEBI" id="CHEBI:29950"/>
        <dbReference type="ChEBI" id="CHEBI:50058"/>
        <dbReference type="ChEBI" id="CHEBI:57540"/>
        <dbReference type="ChEBI" id="CHEBI:57945"/>
        <dbReference type="EC" id="1.8.1.8"/>
    </reaction>
</comment>
<dbReference type="InterPro" id="IPR017937">
    <property type="entry name" value="Thioredoxin_CS"/>
</dbReference>
<evidence type="ECO:0000256" key="3">
    <source>
        <dbReference type="ARBA" id="ARBA00023002"/>
    </source>
</evidence>
<keyword evidence="2" id="KW-0677">Repeat</keyword>
<proteinExistence type="inferred from homology"/>
<evidence type="ECO:0000256" key="7">
    <source>
        <dbReference type="ARBA" id="ARBA00047804"/>
    </source>
</evidence>
<evidence type="ECO:0000256" key="6">
    <source>
        <dbReference type="ARBA" id="ARBA00047388"/>
    </source>
</evidence>
<dbReference type="InterPro" id="IPR045870">
    <property type="entry name" value="TryX_NRX_thioredoxin_dom"/>
</dbReference>
<keyword evidence="9" id="KW-1185">Reference proteome</keyword>
<dbReference type="InterPro" id="IPR013766">
    <property type="entry name" value="Thioredoxin_domain"/>
</dbReference>
<dbReference type="RefSeq" id="XP_010243058.1">
    <property type="nucleotide sequence ID" value="XM_010244756.2"/>
</dbReference>
<evidence type="ECO:0000313" key="10">
    <source>
        <dbReference type="RefSeq" id="XP_010243058.1"/>
    </source>
</evidence>